<reference evidence="1 2" key="1">
    <citation type="submission" date="2019-04" db="EMBL/GenBank/DDBJ databases">
        <authorList>
            <person name="Liu A."/>
        </authorList>
    </citation>
    <scope>NUCLEOTIDE SEQUENCE [LARGE SCALE GENOMIC DNA]</scope>
    <source>
        <strain evidence="1 2">RZ03</strain>
    </source>
</reference>
<evidence type="ECO:0000313" key="2">
    <source>
        <dbReference type="Proteomes" id="UP000307602"/>
    </source>
</evidence>
<organism evidence="1 2">
    <name type="scientific">Flavivirga rizhaonensis</name>
    <dbReference type="NCBI Taxonomy" id="2559571"/>
    <lineage>
        <taxon>Bacteria</taxon>
        <taxon>Pseudomonadati</taxon>
        <taxon>Bacteroidota</taxon>
        <taxon>Flavobacteriia</taxon>
        <taxon>Flavobacteriales</taxon>
        <taxon>Flavobacteriaceae</taxon>
        <taxon>Flavivirga</taxon>
    </lineage>
</organism>
<name>A0A4S1DQW6_9FLAO</name>
<keyword evidence="2" id="KW-1185">Reference proteome</keyword>
<protein>
    <submittedName>
        <fullName evidence="1">Uncharacterized protein</fullName>
    </submittedName>
</protein>
<sequence>MINRFLKKKPKQLSKVEYWKKREFFELVEDLHKAEKILAEFKGEYSNRFDSAQDFRSHLVDFIDDIEFGNQTDLSELWIWFAPTCDWDDFGITGVEIGNRIFERVDSWKKHNSN</sequence>
<gene>
    <name evidence="1" type="ORF">EM932_20460</name>
</gene>
<dbReference type="EMBL" id="SRSO01000051">
    <property type="protein sequence ID" value="TGV00249.1"/>
    <property type="molecule type" value="Genomic_DNA"/>
</dbReference>
<evidence type="ECO:0000313" key="1">
    <source>
        <dbReference type="EMBL" id="TGV00249.1"/>
    </source>
</evidence>
<accession>A0A4S1DQW6</accession>
<proteinExistence type="predicted"/>
<dbReference type="AlphaFoldDB" id="A0A4S1DQW6"/>
<dbReference type="Proteomes" id="UP000307602">
    <property type="component" value="Unassembled WGS sequence"/>
</dbReference>
<dbReference type="OrthoDB" id="1262835at2"/>
<dbReference type="RefSeq" id="WP_135879072.1">
    <property type="nucleotide sequence ID" value="NZ_SRSO01000051.1"/>
</dbReference>
<comment type="caution">
    <text evidence="1">The sequence shown here is derived from an EMBL/GenBank/DDBJ whole genome shotgun (WGS) entry which is preliminary data.</text>
</comment>